<keyword evidence="2" id="KW-1185">Reference proteome</keyword>
<dbReference type="HOGENOM" id="CLU_2946347_0_0_1"/>
<evidence type="ECO:0000313" key="1">
    <source>
        <dbReference type="EMBL" id="CCB62186.1"/>
    </source>
</evidence>
<accession>F6I5G8</accession>
<protein>
    <submittedName>
        <fullName evidence="1">Uncharacterized protein</fullName>
    </submittedName>
</protein>
<dbReference type="AlphaFoldDB" id="F6I5G8"/>
<dbReference type="STRING" id="29760.F6I5G8"/>
<name>F6I5G8_VITVI</name>
<dbReference type="PaxDb" id="29760-VIT_15s0024g00630.t01"/>
<gene>
    <name evidence="1" type="ordered locus">VIT_15s0024g00630</name>
</gene>
<sequence>MVIYRVPVDLVGENPSQQRGLPFKRHRFFYSELSVSFRHCFVGGHSGQSLGSPFGADRRQ</sequence>
<organism evidence="1 2">
    <name type="scientific">Vitis vinifera</name>
    <name type="common">Grape</name>
    <dbReference type="NCBI Taxonomy" id="29760"/>
    <lineage>
        <taxon>Eukaryota</taxon>
        <taxon>Viridiplantae</taxon>
        <taxon>Streptophyta</taxon>
        <taxon>Embryophyta</taxon>
        <taxon>Tracheophyta</taxon>
        <taxon>Spermatophyta</taxon>
        <taxon>Magnoliopsida</taxon>
        <taxon>eudicotyledons</taxon>
        <taxon>Gunneridae</taxon>
        <taxon>Pentapetalae</taxon>
        <taxon>rosids</taxon>
        <taxon>Vitales</taxon>
        <taxon>Vitaceae</taxon>
        <taxon>Viteae</taxon>
        <taxon>Vitis</taxon>
    </lineage>
</organism>
<evidence type="ECO:0000313" key="2">
    <source>
        <dbReference type="Proteomes" id="UP000009183"/>
    </source>
</evidence>
<dbReference type="Proteomes" id="UP000009183">
    <property type="component" value="Chromosome 15"/>
</dbReference>
<reference evidence="2" key="1">
    <citation type="journal article" date="2007" name="Nature">
        <title>The grapevine genome sequence suggests ancestral hexaploidization in major angiosperm phyla.</title>
        <authorList>
            <consortium name="The French-Italian Public Consortium for Grapevine Genome Characterization."/>
            <person name="Jaillon O."/>
            <person name="Aury J.-M."/>
            <person name="Noel B."/>
            <person name="Policriti A."/>
            <person name="Clepet C."/>
            <person name="Casagrande A."/>
            <person name="Choisne N."/>
            <person name="Aubourg S."/>
            <person name="Vitulo N."/>
            <person name="Jubin C."/>
            <person name="Vezzi A."/>
            <person name="Legeai F."/>
            <person name="Hugueney P."/>
            <person name="Dasilva C."/>
            <person name="Horner D."/>
            <person name="Mica E."/>
            <person name="Jublot D."/>
            <person name="Poulain J."/>
            <person name="Bruyere C."/>
            <person name="Billault A."/>
            <person name="Segurens B."/>
            <person name="Gouyvenoux M."/>
            <person name="Ugarte E."/>
            <person name="Cattonaro F."/>
            <person name="Anthouard V."/>
            <person name="Vico V."/>
            <person name="Del Fabbro C."/>
            <person name="Alaux M."/>
            <person name="Di Gaspero G."/>
            <person name="Dumas V."/>
            <person name="Felice N."/>
            <person name="Paillard S."/>
            <person name="Juman I."/>
            <person name="Moroldo M."/>
            <person name="Scalabrin S."/>
            <person name="Canaguier A."/>
            <person name="Le Clainche I."/>
            <person name="Malacrida G."/>
            <person name="Durand E."/>
            <person name="Pesole G."/>
            <person name="Laucou V."/>
            <person name="Chatelet P."/>
            <person name="Merdinoglu D."/>
            <person name="Delledonne M."/>
            <person name="Pezzotti M."/>
            <person name="Lecharny A."/>
            <person name="Scarpelli C."/>
            <person name="Artiguenave F."/>
            <person name="Pe M.E."/>
            <person name="Valle G."/>
            <person name="Morgante M."/>
            <person name="Caboche M."/>
            <person name="Adam-Blondon A.-F."/>
            <person name="Weissenbach J."/>
            <person name="Quetier F."/>
            <person name="Wincker P."/>
        </authorList>
    </citation>
    <scope>NUCLEOTIDE SEQUENCE [LARGE SCALE GENOMIC DNA]</scope>
    <source>
        <strain evidence="2">cv. Pinot noir / PN40024</strain>
    </source>
</reference>
<dbReference type="EMBL" id="FN596748">
    <property type="protein sequence ID" value="CCB62186.1"/>
    <property type="molecule type" value="Genomic_DNA"/>
</dbReference>
<dbReference type="InParanoid" id="F6I5G8"/>
<proteinExistence type="predicted"/>